<gene>
    <name evidence="1" type="ORF">DSL64_21660</name>
</gene>
<reference evidence="1 2" key="1">
    <citation type="submission" date="2018-07" db="EMBL/GenBank/DDBJ databases">
        <title>Dyadobacter roseus sp. nov., isolated from rose rhizosphere soil.</title>
        <authorList>
            <person name="Chen L."/>
        </authorList>
    </citation>
    <scope>NUCLEOTIDE SEQUENCE [LARGE SCALE GENOMIC DNA]</scope>
    <source>
        <strain evidence="1 2">RS19</strain>
    </source>
</reference>
<accession>A0A3D8Y6C0</accession>
<dbReference type="RefSeq" id="WP_115833032.1">
    <property type="nucleotide sequence ID" value="NZ_QNUL01000022.1"/>
</dbReference>
<organism evidence="1 2">
    <name type="scientific">Dyadobacter luteus</name>
    <dbReference type="NCBI Taxonomy" id="2259619"/>
    <lineage>
        <taxon>Bacteria</taxon>
        <taxon>Pseudomonadati</taxon>
        <taxon>Bacteroidota</taxon>
        <taxon>Cytophagia</taxon>
        <taxon>Cytophagales</taxon>
        <taxon>Spirosomataceae</taxon>
        <taxon>Dyadobacter</taxon>
    </lineage>
</organism>
<dbReference type="AlphaFoldDB" id="A0A3D8Y6C0"/>
<dbReference type="GO" id="GO:0016787">
    <property type="term" value="F:hydrolase activity"/>
    <property type="evidence" value="ECO:0007669"/>
    <property type="project" value="UniProtKB-KW"/>
</dbReference>
<evidence type="ECO:0000313" key="2">
    <source>
        <dbReference type="Proteomes" id="UP000256373"/>
    </source>
</evidence>
<comment type="caution">
    <text evidence="1">The sequence shown here is derived from an EMBL/GenBank/DDBJ whole genome shotgun (WGS) entry which is preliminary data.</text>
</comment>
<dbReference type="Proteomes" id="UP000256373">
    <property type="component" value="Unassembled WGS sequence"/>
</dbReference>
<name>A0A3D8Y6C0_9BACT</name>
<keyword evidence="1" id="KW-0378">Hydrolase</keyword>
<dbReference type="EMBL" id="QNUL01000022">
    <property type="protein sequence ID" value="REA58216.1"/>
    <property type="molecule type" value="Genomic_DNA"/>
</dbReference>
<evidence type="ECO:0000313" key="1">
    <source>
        <dbReference type="EMBL" id="REA58216.1"/>
    </source>
</evidence>
<sequence>MKSLFDKWKTRIPKYSEVHRELFASLSQKFGAEGEKKINLGKHFSTNYELYTYAFFLGLYRNEFAPLSEGEKKIDFSHHIQHWGSKTNVSTRKDFTNLQENMFMALFAKTDLDLVALEKGELDEDNAVRSLLGTMESYTNGGLILIKEKLEENPNYFLKATSFLDLILGSNSSKQN</sequence>
<protein>
    <submittedName>
        <fullName evidence="1">Glycoside hydrolase family 15</fullName>
    </submittedName>
</protein>
<keyword evidence="2" id="KW-1185">Reference proteome</keyword>
<dbReference type="OrthoDB" id="1069215at2"/>
<proteinExistence type="predicted"/>